<gene>
    <name evidence="1" type="ORF">QC761_305113</name>
</gene>
<organism evidence="1 2">
    <name type="scientific">Podospora bellae-mahoneyi</name>
    <dbReference type="NCBI Taxonomy" id="2093777"/>
    <lineage>
        <taxon>Eukaryota</taxon>
        <taxon>Fungi</taxon>
        <taxon>Dikarya</taxon>
        <taxon>Ascomycota</taxon>
        <taxon>Pezizomycotina</taxon>
        <taxon>Sordariomycetes</taxon>
        <taxon>Sordariomycetidae</taxon>
        <taxon>Sordariales</taxon>
        <taxon>Podosporaceae</taxon>
        <taxon>Podospora</taxon>
    </lineage>
</organism>
<evidence type="ECO:0000313" key="2">
    <source>
        <dbReference type="Proteomes" id="UP001322138"/>
    </source>
</evidence>
<dbReference type="RefSeq" id="XP_062733449.1">
    <property type="nucleotide sequence ID" value="XM_062877654.1"/>
</dbReference>
<dbReference type="EMBL" id="JAFFGZ010000005">
    <property type="protein sequence ID" value="KAK4644473.1"/>
    <property type="molecule type" value="Genomic_DNA"/>
</dbReference>
<dbReference type="Proteomes" id="UP001322138">
    <property type="component" value="Unassembled WGS sequence"/>
</dbReference>
<comment type="caution">
    <text evidence="1">The sequence shown here is derived from an EMBL/GenBank/DDBJ whole genome shotgun (WGS) entry which is preliminary data.</text>
</comment>
<sequence>MAGDSLGATCAKRRSCKVPYTTLCHLFTIAMAQSRPIMRFGKSRNEFCKILFTVDLNSAVDDVANRIVRLYQELGRKKKMTSQRWRDIDSCCPRSPRCRRNSMS</sequence>
<proteinExistence type="predicted"/>
<reference evidence="1 2" key="1">
    <citation type="journal article" date="2023" name="bioRxiv">
        <title>High-quality genome assemblies of four members of thePodospora anserinaspecies complex.</title>
        <authorList>
            <person name="Ament-Velasquez S.L."/>
            <person name="Vogan A.A."/>
            <person name="Wallerman O."/>
            <person name="Hartmann F."/>
            <person name="Gautier V."/>
            <person name="Silar P."/>
            <person name="Giraud T."/>
            <person name="Johannesson H."/>
        </authorList>
    </citation>
    <scope>NUCLEOTIDE SEQUENCE [LARGE SCALE GENOMIC DNA]</scope>
    <source>
        <strain evidence="1 2">CBS 112042</strain>
    </source>
</reference>
<dbReference type="GeneID" id="87897136"/>
<name>A0ABR0FLY6_9PEZI</name>
<accession>A0ABR0FLY6</accession>
<evidence type="ECO:0000313" key="1">
    <source>
        <dbReference type="EMBL" id="KAK4644473.1"/>
    </source>
</evidence>
<keyword evidence="2" id="KW-1185">Reference proteome</keyword>
<protein>
    <submittedName>
        <fullName evidence="1">Uncharacterized protein</fullName>
    </submittedName>
</protein>